<gene>
    <name evidence="2" type="ORF">AKJ08_2931</name>
</gene>
<evidence type="ECO:0000313" key="3">
    <source>
        <dbReference type="Proteomes" id="UP000055590"/>
    </source>
</evidence>
<dbReference type="KEGG" id="vin:AKJ08_2931"/>
<feature type="region of interest" description="Disordered" evidence="1">
    <location>
        <begin position="25"/>
        <end position="57"/>
    </location>
</feature>
<reference evidence="2 3" key="1">
    <citation type="submission" date="2015-08" db="EMBL/GenBank/DDBJ databases">
        <authorList>
            <person name="Babu N.S."/>
            <person name="Beckwith C.J."/>
            <person name="Beseler K.G."/>
            <person name="Brison A."/>
            <person name="Carone J.V."/>
            <person name="Caskin T.P."/>
            <person name="Diamond M."/>
            <person name="Durham M.E."/>
            <person name="Foxe J.M."/>
            <person name="Go M."/>
            <person name="Henderson B.A."/>
            <person name="Jones I.B."/>
            <person name="McGettigan J.A."/>
            <person name="Micheletti S.J."/>
            <person name="Nasrallah M.E."/>
            <person name="Ortiz D."/>
            <person name="Piller C.R."/>
            <person name="Privatt S.R."/>
            <person name="Schneider S.L."/>
            <person name="Sharp S."/>
            <person name="Smith T.C."/>
            <person name="Stanton J.D."/>
            <person name="Ullery H.E."/>
            <person name="Wilson R.J."/>
            <person name="Serrano M.G."/>
            <person name="Buck G."/>
            <person name="Lee V."/>
            <person name="Wang Y."/>
            <person name="Carvalho R."/>
            <person name="Voegtly L."/>
            <person name="Shi R."/>
            <person name="Duckworth R."/>
            <person name="Johnson A."/>
            <person name="Loviza R."/>
            <person name="Walstead R."/>
            <person name="Shah Z."/>
            <person name="Kiflezghi M."/>
            <person name="Wade K."/>
            <person name="Ball S.L."/>
            <person name="Bradley K.W."/>
            <person name="Asai D.J."/>
            <person name="Bowman C.A."/>
            <person name="Russell D.A."/>
            <person name="Pope W.H."/>
            <person name="Jacobs-Sera D."/>
            <person name="Hendrix R.W."/>
            <person name="Hatfull G.F."/>
        </authorList>
    </citation>
    <scope>NUCLEOTIDE SEQUENCE [LARGE SCALE GENOMIC DNA]</scope>
    <source>
        <strain evidence="2 3">DSM 27710</strain>
    </source>
</reference>
<feature type="compositionally biased region" description="Basic and acidic residues" evidence="1">
    <location>
        <begin position="26"/>
        <end position="40"/>
    </location>
</feature>
<accession>A0A0K1PHE9</accession>
<sequence length="57" mass="6305">MEEEARPVERCQDAVFMGGLGFLGRSLHEPTGRQKDDLESALKLPGTTLNRPREAPP</sequence>
<protein>
    <submittedName>
        <fullName evidence="2">Uncharacterized protein</fullName>
    </submittedName>
</protein>
<dbReference type="EMBL" id="CP012332">
    <property type="protein sequence ID" value="AKU92544.1"/>
    <property type="molecule type" value="Genomic_DNA"/>
</dbReference>
<proteinExistence type="predicted"/>
<name>A0A0K1PHE9_9BACT</name>
<evidence type="ECO:0000313" key="2">
    <source>
        <dbReference type="EMBL" id="AKU92544.1"/>
    </source>
</evidence>
<dbReference type="AlphaFoldDB" id="A0A0K1PHE9"/>
<keyword evidence="3" id="KW-1185">Reference proteome</keyword>
<organism evidence="2 3">
    <name type="scientific">Vulgatibacter incomptus</name>
    <dbReference type="NCBI Taxonomy" id="1391653"/>
    <lineage>
        <taxon>Bacteria</taxon>
        <taxon>Pseudomonadati</taxon>
        <taxon>Myxococcota</taxon>
        <taxon>Myxococcia</taxon>
        <taxon>Myxococcales</taxon>
        <taxon>Cystobacterineae</taxon>
        <taxon>Vulgatibacteraceae</taxon>
        <taxon>Vulgatibacter</taxon>
    </lineage>
</organism>
<evidence type="ECO:0000256" key="1">
    <source>
        <dbReference type="SAM" id="MobiDB-lite"/>
    </source>
</evidence>
<dbReference type="Proteomes" id="UP000055590">
    <property type="component" value="Chromosome"/>
</dbReference>